<dbReference type="EMBL" id="MT141240">
    <property type="protein sequence ID" value="QJA56833.1"/>
    <property type="molecule type" value="Genomic_DNA"/>
</dbReference>
<dbReference type="AlphaFoldDB" id="A0A6M3IHF0"/>
<name>A0A6M3IHF0_9ZZZZ</name>
<reference evidence="1" key="1">
    <citation type="submission" date="2020-03" db="EMBL/GenBank/DDBJ databases">
        <title>The deep terrestrial virosphere.</title>
        <authorList>
            <person name="Holmfeldt K."/>
            <person name="Nilsson E."/>
            <person name="Simone D."/>
            <person name="Lopez-Fernandez M."/>
            <person name="Wu X."/>
            <person name="de Brujin I."/>
            <person name="Lundin D."/>
            <person name="Andersson A."/>
            <person name="Bertilsson S."/>
            <person name="Dopson M."/>
        </authorList>
    </citation>
    <scope>NUCLEOTIDE SEQUENCE</scope>
    <source>
        <strain evidence="2">MM415A03300</strain>
        <strain evidence="1">MM415B01784</strain>
    </source>
</reference>
<gene>
    <name evidence="2" type="ORF">MM415A03300_0007</name>
    <name evidence="1" type="ORF">MM415B01784_0023</name>
</gene>
<organism evidence="1">
    <name type="scientific">viral metagenome</name>
    <dbReference type="NCBI Taxonomy" id="1070528"/>
    <lineage>
        <taxon>unclassified sequences</taxon>
        <taxon>metagenomes</taxon>
        <taxon>organismal metagenomes</taxon>
    </lineage>
</organism>
<dbReference type="EMBL" id="MT141860">
    <property type="protein sequence ID" value="QJA71269.1"/>
    <property type="molecule type" value="Genomic_DNA"/>
</dbReference>
<proteinExistence type="predicted"/>
<evidence type="ECO:0000313" key="2">
    <source>
        <dbReference type="EMBL" id="QJA71269.1"/>
    </source>
</evidence>
<accession>A0A6M3IHF0</accession>
<protein>
    <submittedName>
        <fullName evidence="1">Uncharacterized protein</fullName>
    </submittedName>
</protein>
<sequence>MNLQAIRAEIEALYEEKRDKREYSGDYRGGWDDCVERVLAKLDSHIEPKSEPKDKPYHRCPVCDGRGFVPFPGRIYTVGN</sequence>
<evidence type="ECO:0000313" key="1">
    <source>
        <dbReference type="EMBL" id="QJA56833.1"/>
    </source>
</evidence>